<dbReference type="AlphaFoldDB" id="A0A917EW67"/>
<name>A0A917EW67_HALAA</name>
<protein>
    <submittedName>
        <fullName evidence="2">Uncharacterized protein</fullName>
    </submittedName>
</protein>
<accession>A0A917EW67</accession>
<evidence type="ECO:0000313" key="3">
    <source>
        <dbReference type="Proteomes" id="UP000660110"/>
    </source>
</evidence>
<proteinExistence type="predicted"/>
<organism evidence="2 3">
    <name type="scientific">Halobacillus andaensis</name>
    <dbReference type="NCBI Taxonomy" id="1176239"/>
    <lineage>
        <taxon>Bacteria</taxon>
        <taxon>Bacillati</taxon>
        <taxon>Bacillota</taxon>
        <taxon>Bacilli</taxon>
        <taxon>Bacillales</taxon>
        <taxon>Bacillaceae</taxon>
        <taxon>Halobacillus</taxon>
    </lineage>
</organism>
<sequence>MSNKDKKVNHQFKENKNHGEHRNGRLSPFKNHNSQGGEEPNEYVTKREE</sequence>
<dbReference type="EMBL" id="BMEL01000001">
    <property type="protein sequence ID" value="GGF13999.1"/>
    <property type="molecule type" value="Genomic_DNA"/>
</dbReference>
<reference evidence="2" key="2">
    <citation type="submission" date="2020-09" db="EMBL/GenBank/DDBJ databases">
        <authorList>
            <person name="Sun Q."/>
            <person name="Zhou Y."/>
        </authorList>
    </citation>
    <scope>NUCLEOTIDE SEQUENCE</scope>
    <source>
        <strain evidence="2">CGMCC 1.12153</strain>
    </source>
</reference>
<evidence type="ECO:0000313" key="2">
    <source>
        <dbReference type="EMBL" id="GGF13999.1"/>
    </source>
</evidence>
<feature type="region of interest" description="Disordered" evidence="1">
    <location>
        <begin position="1"/>
        <end position="49"/>
    </location>
</feature>
<dbReference type="RefSeq" id="WP_188376433.1">
    <property type="nucleotide sequence ID" value="NZ_BMEL01000001.1"/>
</dbReference>
<reference evidence="2" key="1">
    <citation type="journal article" date="2014" name="Int. J. Syst. Evol. Microbiol.">
        <title>Complete genome sequence of Corynebacterium casei LMG S-19264T (=DSM 44701T), isolated from a smear-ripened cheese.</title>
        <authorList>
            <consortium name="US DOE Joint Genome Institute (JGI-PGF)"/>
            <person name="Walter F."/>
            <person name="Albersmeier A."/>
            <person name="Kalinowski J."/>
            <person name="Ruckert C."/>
        </authorList>
    </citation>
    <scope>NUCLEOTIDE SEQUENCE</scope>
    <source>
        <strain evidence="2">CGMCC 1.12153</strain>
    </source>
</reference>
<evidence type="ECO:0000256" key="1">
    <source>
        <dbReference type="SAM" id="MobiDB-lite"/>
    </source>
</evidence>
<keyword evidence="3" id="KW-1185">Reference proteome</keyword>
<feature type="compositionally biased region" description="Basic and acidic residues" evidence="1">
    <location>
        <begin position="1"/>
        <end position="23"/>
    </location>
</feature>
<comment type="caution">
    <text evidence="2">The sequence shown here is derived from an EMBL/GenBank/DDBJ whole genome shotgun (WGS) entry which is preliminary data.</text>
</comment>
<gene>
    <name evidence="2" type="ORF">GCM10010954_10930</name>
</gene>
<dbReference type="Proteomes" id="UP000660110">
    <property type="component" value="Unassembled WGS sequence"/>
</dbReference>